<accession>A0A4Y8REZ0</accession>
<dbReference type="AlphaFoldDB" id="A0A4Y8REZ0"/>
<dbReference type="RefSeq" id="WP_134763256.1">
    <property type="nucleotide sequence ID" value="NZ_SOZD01000005.1"/>
</dbReference>
<keyword evidence="1" id="KW-0229">DNA integration</keyword>
<proteinExistence type="predicted"/>
<name>A0A4Y8REZ0_9HYPH</name>
<organism evidence="5 6">
    <name type="scientific">Jiella endophytica</name>
    <dbReference type="NCBI Taxonomy" id="2558362"/>
    <lineage>
        <taxon>Bacteria</taxon>
        <taxon>Pseudomonadati</taxon>
        <taxon>Pseudomonadota</taxon>
        <taxon>Alphaproteobacteria</taxon>
        <taxon>Hyphomicrobiales</taxon>
        <taxon>Aurantimonadaceae</taxon>
        <taxon>Jiella</taxon>
    </lineage>
</organism>
<evidence type="ECO:0000313" key="6">
    <source>
        <dbReference type="Proteomes" id="UP000298179"/>
    </source>
</evidence>
<evidence type="ECO:0000259" key="4">
    <source>
        <dbReference type="PROSITE" id="PS51898"/>
    </source>
</evidence>
<dbReference type="Gene3D" id="1.10.443.10">
    <property type="entry name" value="Intergrase catalytic core"/>
    <property type="match status" value="1"/>
</dbReference>
<dbReference type="GO" id="GO:0003677">
    <property type="term" value="F:DNA binding"/>
    <property type="evidence" value="ECO:0007669"/>
    <property type="project" value="InterPro"/>
</dbReference>
<dbReference type="PANTHER" id="PTHR30349">
    <property type="entry name" value="PHAGE INTEGRASE-RELATED"/>
    <property type="match status" value="1"/>
</dbReference>
<dbReference type="SUPFAM" id="SSF56349">
    <property type="entry name" value="DNA breaking-rejoining enzymes"/>
    <property type="match status" value="1"/>
</dbReference>
<protein>
    <submittedName>
        <fullName evidence="5">Site-specific integrase</fullName>
    </submittedName>
</protein>
<sequence length="380" mass="42856">MSVYKRRGSDTYSYDFHHRGHRFSGQTGCTRRRDAEEYLRQLKAKLRESTINTARPLSFGEAATLYWTEVGQHHRNSDDTERTLAWLQTNVGARTPIADIDDALVARLVARRRGETVARRRDGELTDVLISPATVNRTVTQPLDAILRRASAVWGQCVKTIDWRRHKLKEPRERVREATREEESEISAALREDYLPAVVFAILTGCRRAEIIGLSWSRVDFFNRTLTVTGKGDRIRAIPMTAAVFDLLWTLKDHHPEAVFTYEARRAKKASQTGGARIRGHRYPLTAEGFKTAWRRAIDKTGVTNFRFHDTRHTAASRLVRASGNIKLAQILLGHSDIATTTKYAHVTQSDLRHAMEAASTPATGTPTQSTTQAAQAANK</sequence>
<gene>
    <name evidence="5" type="ORF">E3C22_17985</name>
</gene>
<evidence type="ECO:0000313" key="5">
    <source>
        <dbReference type="EMBL" id="TFF20781.1"/>
    </source>
</evidence>
<evidence type="ECO:0000256" key="1">
    <source>
        <dbReference type="ARBA" id="ARBA00022908"/>
    </source>
</evidence>
<dbReference type="InterPro" id="IPR050090">
    <property type="entry name" value="Tyrosine_recombinase_XerCD"/>
</dbReference>
<feature type="region of interest" description="Disordered" evidence="3">
    <location>
        <begin position="356"/>
        <end position="380"/>
    </location>
</feature>
<dbReference type="CDD" id="cd00796">
    <property type="entry name" value="INT_Rci_Hp1_C"/>
    <property type="match status" value="1"/>
</dbReference>
<keyword evidence="2" id="KW-0233">DNA recombination</keyword>
<comment type="caution">
    <text evidence="5">The sequence shown here is derived from an EMBL/GenBank/DDBJ whole genome shotgun (WGS) entry which is preliminary data.</text>
</comment>
<evidence type="ECO:0000256" key="3">
    <source>
        <dbReference type="SAM" id="MobiDB-lite"/>
    </source>
</evidence>
<keyword evidence="6" id="KW-1185">Reference proteome</keyword>
<dbReference type="InterPro" id="IPR002104">
    <property type="entry name" value="Integrase_catalytic"/>
</dbReference>
<feature type="domain" description="Tyr recombinase" evidence="4">
    <location>
        <begin position="173"/>
        <end position="357"/>
    </location>
</feature>
<dbReference type="InterPro" id="IPR013762">
    <property type="entry name" value="Integrase-like_cat_sf"/>
</dbReference>
<dbReference type="GO" id="GO:0015074">
    <property type="term" value="P:DNA integration"/>
    <property type="evidence" value="ECO:0007669"/>
    <property type="project" value="UniProtKB-KW"/>
</dbReference>
<dbReference type="Pfam" id="PF00589">
    <property type="entry name" value="Phage_integrase"/>
    <property type="match status" value="1"/>
</dbReference>
<dbReference type="PROSITE" id="PS51898">
    <property type="entry name" value="TYR_RECOMBINASE"/>
    <property type="match status" value="1"/>
</dbReference>
<dbReference type="Proteomes" id="UP000298179">
    <property type="component" value="Unassembled WGS sequence"/>
</dbReference>
<reference evidence="5 6" key="1">
    <citation type="submission" date="2019-03" db="EMBL/GenBank/DDBJ databases">
        <title>Jiella endophytica sp. nov., a novel endophytic bacterium isolated from root of Ficus microcarpa Linn. f.</title>
        <authorList>
            <person name="Tuo L."/>
        </authorList>
    </citation>
    <scope>NUCLEOTIDE SEQUENCE [LARGE SCALE GENOMIC DNA]</scope>
    <source>
        <strain evidence="5 6">CBS5Q-3</strain>
    </source>
</reference>
<feature type="compositionally biased region" description="Low complexity" evidence="3">
    <location>
        <begin position="358"/>
        <end position="380"/>
    </location>
</feature>
<dbReference type="OrthoDB" id="9785687at2"/>
<dbReference type="InterPro" id="IPR011010">
    <property type="entry name" value="DNA_brk_join_enz"/>
</dbReference>
<dbReference type="GO" id="GO:0006310">
    <property type="term" value="P:DNA recombination"/>
    <property type="evidence" value="ECO:0007669"/>
    <property type="project" value="UniProtKB-KW"/>
</dbReference>
<dbReference type="PANTHER" id="PTHR30349:SF64">
    <property type="entry name" value="PROPHAGE INTEGRASE INTD-RELATED"/>
    <property type="match status" value="1"/>
</dbReference>
<dbReference type="EMBL" id="SOZD01000005">
    <property type="protein sequence ID" value="TFF20781.1"/>
    <property type="molecule type" value="Genomic_DNA"/>
</dbReference>
<evidence type="ECO:0000256" key="2">
    <source>
        <dbReference type="ARBA" id="ARBA00023172"/>
    </source>
</evidence>